<organism evidence="11 12">
    <name type="scientific">Jejudonia soesokkakensis</name>
    <dbReference type="NCBI Taxonomy" id="1323432"/>
    <lineage>
        <taxon>Bacteria</taxon>
        <taxon>Pseudomonadati</taxon>
        <taxon>Bacteroidota</taxon>
        <taxon>Flavobacteriia</taxon>
        <taxon>Flavobacteriales</taxon>
        <taxon>Flavobacteriaceae</taxon>
        <taxon>Jejudonia</taxon>
    </lineage>
</organism>
<accession>A0ABW2MQX5</accession>
<keyword evidence="12" id="KW-1185">Reference proteome</keyword>
<dbReference type="InterPro" id="IPR037673">
    <property type="entry name" value="MSC/AndL"/>
</dbReference>
<dbReference type="Pfam" id="PF01741">
    <property type="entry name" value="MscL"/>
    <property type="match status" value="1"/>
</dbReference>
<dbReference type="RefSeq" id="WP_380217132.1">
    <property type="nucleotide sequence ID" value="NZ_JBHTBN010000002.1"/>
</dbReference>
<dbReference type="PANTHER" id="PTHR30266:SF2">
    <property type="entry name" value="LARGE-CONDUCTANCE MECHANOSENSITIVE CHANNEL"/>
    <property type="match status" value="1"/>
</dbReference>
<dbReference type="Proteomes" id="UP001596415">
    <property type="component" value="Unassembled WGS sequence"/>
</dbReference>
<dbReference type="NCBIfam" id="TIGR00220">
    <property type="entry name" value="mscL"/>
    <property type="match status" value="1"/>
</dbReference>
<comment type="caution">
    <text evidence="11">The sequence shown here is derived from an EMBL/GenBank/DDBJ whole genome shotgun (WGS) entry which is preliminary data.</text>
</comment>
<evidence type="ECO:0000256" key="4">
    <source>
        <dbReference type="ARBA" id="ARBA00022475"/>
    </source>
</evidence>
<reference evidence="12" key="1">
    <citation type="journal article" date="2019" name="Int. J. Syst. Evol. Microbiol.">
        <title>The Global Catalogue of Microorganisms (GCM) 10K type strain sequencing project: providing services to taxonomists for standard genome sequencing and annotation.</title>
        <authorList>
            <consortium name="The Broad Institute Genomics Platform"/>
            <consortium name="The Broad Institute Genome Sequencing Center for Infectious Disease"/>
            <person name="Wu L."/>
            <person name="Ma J."/>
        </authorList>
    </citation>
    <scope>NUCLEOTIDE SEQUENCE [LARGE SCALE GENOMIC DNA]</scope>
    <source>
        <strain evidence="12">CGMCC 1.16306</strain>
    </source>
</reference>
<dbReference type="Gene3D" id="1.10.1200.120">
    <property type="entry name" value="Large-conductance mechanosensitive channel, MscL, domain 1"/>
    <property type="match status" value="1"/>
</dbReference>
<comment type="function">
    <text evidence="10">Channel that opens in response to stretch forces in the membrane lipid bilayer. May participate in the regulation of osmotic pressure changes within the cell.</text>
</comment>
<feature type="transmembrane region" description="Helical" evidence="10">
    <location>
        <begin position="20"/>
        <end position="38"/>
    </location>
</feature>
<feature type="transmembrane region" description="Helical" evidence="10">
    <location>
        <begin position="83"/>
        <end position="102"/>
    </location>
</feature>
<dbReference type="InterPro" id="IPR001185">
    <property type="entry name" value="MS_channel"/>
</dbReference>
<comment type="similarity">
    <text evidence="2 10">Belongs to the MscL family.</text>
</comment>
<sequence>MKSFIQEFKDFAIKGNMIDMAVGIIIGTAFNAVVNTLVKKVVMPPLSLLTDDVNLAERKYVLREAVGEEVSEVAIGYGELIEVLIDFLIIALTIFVVIKFINRFKKKAEDPKNKEVETPKNIELLSNIERLLEEQNTIIRKNASE</sequence>
<dbReference type="SUPFAM" id="SSF81330">
    <property type="entry name" value="Gated mechanosensitive channel"/>
    <property type="match status" value="1"/>
</dbReference>
<comment type="subcellular location">
    <subcellularLocation>
        <location evidence="1 10">Cell membrane</location>
        <topology evidence="1 10">Multi-pass membrane protein</topology>
    </subcellularLocation>
</comment>
<dbReference type="InterPro" id="IPR019823">
    <property type="entry name" value="Mechanosensitive_channel_CS"/>
</dbReference>
<evidence type="ECO:0000313" key="12">
    <source>
        <dbReference type="Proteomes" id="UP001596415"/>
    </source>
</evidence>
<keyword evidence="5 10" id="KW-0812">Transmembrane</keyword>
<evidence type="ECO:0000256" key="10">
    <source>
        <dbReference type="HAMAP-Rule" id="MF_00115"/>
    </source>
</evidence>
<comment type="subunit">
    <text evidence="10">Homopentamer.</text>
</comment>
<evidence type="ECO:0000256" key="7">
    <source>
        <dbReference type="ARBA" id="ARBA00023065"/>
    </source>
</evidence>
<keyword evidence="8 10" id="KW-0472">Membrane</keyword>
<proteinExistence type="inferred from homology"/>
<evidence type="ECO:0000256" key="8">
    <source>
        <dbReference type="ARBA" id="ARBA00023136"/>
    </source>
</evidence>
<dbReference type="PRINTS" id="PR01264">
    <property type="entry name" value="MECHCHANNEL"/>
</dbReference>
<dbReference type="EMBL" id="JBHTBN010000002">
    <property type="protein sequence ID" value="MFC7357286.1"/>
    <property type="molecule type" value="Genomic_DNA"/>
</dbReference>
<keyword evidence="9 10" id="KW-0407">Ion channel</keyword>
<keyword evidence="4 10" id="KW-1003">Cell membrane</keyword>
<evidence type="ECO:0000256" key="2">
    <source>
        <dbReference type="ARBA" id="ARBA00007254"/>
    </source>
</evidence>
<evidence type="ECO:0000256" key="9">
    <source>
        <dbReference type="ARBA" id="ARBA00023303"/>
    </source>
</evidence>
<evidence type="ECO:0000313" key="11">
    <source>
        <dbReference type="EMBL" id="MFC7357286.1"/>
    </source>
</evidence>
<evidence type="ECO:0000256" key="3">
    <source>
        <dbReference type="ARBA" id="ARBA00022448"/>
    </source>
</evidence>
<evidence type="ECO:0000256" key="5">
    <source>
        <dbReference type="ARBA" id="ARBA00022692"/>
    </source>
</evidence>
<dbReference type="HAMAP" id="MF_00115">
    <property type="entry name" value="MscL"/>
    <property type="match status" value="1"/>
</dbReference>
<dbReference type="InterPro" id="IPR036019">
    <property type="entry name" value="MscL_channel"/>
</dbReference>
<name>A0ABW2MQX5_9FLAO</name>
<evidence type="ECO:0000256" key="1">
    <source>
        <dbReference type="ARBA" id="ARBA00004651"/>
    </source>
</evidence>
<dbReference type="PROSITE" id="PS01327">
    <property type="entry name" value="MSCL"/>
    <property type="match status" value="1"/>
</dbReference>
<dbReference type="PANTHER" id="PTHR30266">
    <property type="entry name" value="MECHANOSENSITIVE CHANNEL MSCL"/>
    <property type="match status" value="1"/>
</dbReference>
<keyword evidence="7 10" id="KW-0406">Ion transport</keyword>
<gene>
    <name evidence="10 11" type="primary">mscL</name>
    <name evidence="11" type="ORF">ACFQO1_06280</name>
</gene>
<evidence type="ECO:0000256" key="6">
    <source>
        <dbReference type="ARBA" id="ARBA00022989"/>
    </source>
</evidence>
<keyword evidence="3 10" id="KW-0813">Transport</keyword>
<keyword evidence="6 10" id="KW-1133">Transmembrane helix</keyword>
<dbReference type="NCBIfam" id="NF001843">
    <property type="entry name" value="PRK00567.1-4"/>
    <property type="match status" value="1"/>
</dbReference>
<protein>
    <recommendedName>
        <fullName evidence="10">Large-conductance mechanosensitive channel</fullName>
    </recommendedName>
</protein>